<comment type="caution">
    <text evidence="3">The sequence shown here is derived from an EMBL/GenBank/DDBJ whole genome shotgun (WGS) entry which is preliminary data.</text>
</comment>
<dbReference type="GO" id="GO:0003677">
    <property type="term" value="F:DNA binding"/>
    <property type="evidence" value="ECO:0007669"/>
    <property type="project" value="UniProtKB-KW"/>
</dbReference>
<gene>
    <name evidence="3" type="ORF">EE52_0222425</name>
</gene>
<proteinExistence type="predicted"/>
<evidence type="ECO:0000313" key="3">
    <source>
        <dbReference type="EMBL" id="KFX72594.1"/>
    </source>
</evidence>
<reference evidence="3" key="1">
    <citation type="book" date="2014" name="THE 24TH EUROPEAN CONGRESS OF CLINICAL MICROBIOLOGY AND INFECTIOUS DISEASES" publisher="ECCMID 2014" city="Barcelona, Spain">
        <title>Identification of resistance genes in three multidrug-resistant Bacteroides fragilis isolates by whole genome sequencing.</title>
        <editorList>
            <person name="Unknown"/>
            <person name="A."/>
        </editorList>
        <authorList>
            <person name="Sydenham T.V."/>
            <person name="Hasman H."/>
            <person name="Wang M."/>
            <person name="Soki J."/>
            <person name="Nagy E."/>
            <person name="Justesen U.S."/>
        </authorList>
    </citation>
    <scope>NUCLEOTIDE SEQUENCE</scope>
    <source>
        <strain evidence="3">DCMOUH0018B</strain>
    </source>
</reference>
<feature type="coiled-coil region" evidence="1">
    <location>
        <begin position="125"/>
        <end position="170"/>
    </location>
</feature>
<dbReference type="AlphaFoldDB" id="A0A0I9UIQ6"/>
<dbReference type="Pfam" id="PF10543">
    <property type="entry name" value="ORF6N"/>
    <property type="match status" value="1"/>
</dbReference>
<sequence>MMELQIIQSKIYEIRGQKVMLDFDLAGLYQVETRVLNQAVKRNSKRFPVDFMFQLNAEEWEILKSQIVMSSWGGTRKLPFAFTEQGLAMLSGVLNSDIAIEVNISIMRAFVAVRQLVSALPVNDITRLQNEIKELKEYVEGAFADYNDINEDTRMQLELINQAIAELQVNDKRPDGKSRNPIGFISYNKGE</sequence>
<evidence type="ECO:0000256" key="1">
    <source>
        <dbReference type="SAM" id="Coils"/>
    </source>
</evidence>
<accession>A0A0I9UIQ6</accession>
<dbReference type="PATRIC" id="fig|817.53.peg.4636"/>
<reference evidence="3" key="2">
    <citation type="submission" date="2014-07" db="EMBL/GenBank/DDBJ databases">
        <title>Genetics and epidemiology of antimicrobial resistance in B. fragilis group.</title>
        <authorList>
            <person name="Sydenham T.V."/>
            <person name="Hasman H."/>
            <person name="Kemp M."/>
            <person name="Justesen U.S."/>
        </authorList>
    </citation>
    <scope>NUCLEOTIDE SEQUENCE [LARGE SCALE GENOMIC DNA]</scope>
    <source>
        <strain evidence="3">DCMOUH0018B</strain>
    </source>
</reference>
<keyword evidence="1" id="KW-0175">Coiled coil</keyword>
<feature type="domain" description="KilA-N DNA-binding" evidence="2">
    <location>
        <begin position="9"/>
        <end position="93"/>
    </location>
</feature>
<protein>
    <submittedName>
        <fullName evidence="3">DNA-binding protein</fullName>
    </submittedName>
</protein>
<dbReference type="InterPro" id="IPR018873">
    <property type="entry name" value="KilA-N_DNA-bd_domain"/>
</dbReference>
<evidence type="ECO:0000259" key="2">
    <source>
        <dbReference type="Pfam" id="PF10543"/>
    </source>
</evidence>
<name>A0A0I9UIQ6_BACFG</name>
<dbReference type="EMBL" id="JMZZ02000226">
    <property type="protein sequence ID" value="KFX72594.1"/>
    <property type="molecule type" value="Genomic_DNA"/>
</dbReference>
<organism evidence="3">
    <name type="scientific">Bacteroides fragilis</name>
    <dbReference type="NCBI Taxonomy" id="817"/>
    <lineage>
        <taxon>Bacteria</taxon>
        <taxon>Pseudomonadati</taxon>
        <taxon>Bacteroidota</taxon>
        <taxon>Bacteroidia</taxon>
        <taxon>Bacteroidales</taxon>
        <taxon>Bacteroidaceae</taxon>
        <taxon>Bacteroides</taxon>
    </lineage>
</organism>
<keyword evidence="3" id="KW-0238">DNA-binding</keyword>